<dbReference type="RefSeq" id="WP_190384329.1">
    <property type="nucleotide sequence ID" value="NZ_JACJQT010000086.1"/>
</dbReference>
<dbReference type="InterPro" id="IPR035093">
    <property type="entry name" value="RelE/ParE_toxin_dom_sf"/>
</dbReference>
<proteinExistence type="inferred from homology"/>
<keyword evidence="4" id="KW-1185">Reference proteome</keyword>
<evidence type="ECO:0000313" key="3">
    <source>
        <dbReference type="EMBL" id="MBD2281028.1"/>
    </source>
</evidence>
<accession>A0ABR8C3C5</accession>
<evidence type="ECO:0000256" key="1">
    <source>
        <dbReference type="ARBA" id="ARBA00006226"/>
    </source>
</evidence>
<sequence>MFTYLVWTETATNDLNRHYDFIALSNADAAVRAVQAIVSSGGSLQQNPRRGAIVDEIVGLPKLIVAFGKYGFIIHYVILEDDVIILRIYHGRENRPI</sequence>
<dbReference type="PANTHER" id="PTHR33755:SF7">
    <property type="entry name" value="TOXIN MODULE OF TOXIN-ANTITOXIN SYSTEM RELE_STBE FAMILY"/>
    <property type="match status" value="1"/>
</dbReference>
<dbReference type="InterPro" id="IPR051803">
    <property type="entry name" value="TA_system_RelE-like_toxin"/>
</dbReference>
<evidence type="ECO:0000313" key="4">
    <source>
        <dbReference type="Proteomes" id="UP000606721"/>
    </source>
</evidence>
<comment type="similarity">
    <text evidence="1">Belongs to the RelE toxin family.</text>
</comment>
<dbReference type="EMBL" id="JACJQT010000086">
    <property type="protein sequence ID" value="MBD2281028.1"/>
    <property type="molecule type" value="Genomic_DNA"/>
</dbReference>
<keyword evidence="2" id="KW-1277">Toxin-antitoxin system</keyword>
<comment type="caution">
    <text evidence="3">The sequence shown here is derived from an EMBL/GenBank/DDBJ whole genome shotgun (WGS) entry which is preliminary data.</text>
</comment>
<dbReference type="Proteomes" id="UP000606721">
    <property type="component" value="Unassembled WGS sequence"/>
</dbReference>
<gene>
    <name evidence="3" type="ORF">H6F99_22965</name>
</gene>
<reference evidence="3 4" key="1">
    <citation type="journal article" date="2020" name="ISME J.">
        <title>Comparative genomics reveals insights into cyanobacterial evolution and habitat adaptation.</title>
        <authorList>
            <person name="Chen M.Y."/>
            <person name="Teng W.K."/>
            <person name="Zhao L."/>
            <person name="Hu C.X."/>
            <person name="Zhou Y.K."/>
            <person name="Han B.P."/>
            <person name="Song L.R."/>
            <person name="Shu W.S."/>
        </authorList>
    </citation>
    <scope>NUCLEOTIDE SEQUENCE [LARGE SCALE GENOMIC DNA]</scope>
    <source>
        <strain evidence="3 4">FACHB-1040</strain>
    </source>
</reference>
<protein>
    <submittedName>
        <fullName evidence="3">Type II toxin-antitoxin system RelE/ParE family toxin</fullName>
    </submittedName>
</protein>
<evidence type="ECO:0000256" key="2">
    <source>
        <dbReference type="ARBA" id="ARBA00022649"/>
    </source>
</evidence>
<dbReference type="Pfam" id="PF05016">
    <property type="entry name" value="ParE_toxin"/>
    <property type="match status" value="1"/>
</dbReference>
<organism evidence="3 4">
    <name type="scientific">Aphanizomenon flos-aquae FACHB-1040</name>
    <dbReference type="NCBI Taxonomy" id="2692887"/>
    <lineage>
        <taxon>Bacteria</taxon>
        <taxon>Bacillati</taxon>
        <taxon>Cyanobacteriota</taxon>
        <taxon>Cyanophyceae</taxon>
        <taxon>Nostocales</taxon>
        <taxon>Aphanizomenonaceae</taxon>
        <taxon>Aphanizomenon</taxon>
    </lineage>
</organism>
<dbReference type="PANTHER" id="PTHR33755">
    <property type="entry name" value="TOXIN PARE1-RELATED"/>
    <property type="match status" value="1"/>
</dbReference>
<name>A0ABR8C3C5_APHFL</name>
<dbReference type="InterPro" id="IPR007712">
    <property type="entry name" value="RelE/ParE_toxin"/>
</dbReference>
<dbReference type="Gene3D" id="3.30.2310.20">
    <property type="entry name" value="RelE-like"/>
    <property type="match status" value="1"/>
</dbReference>